<accession>A0A8X6NKU6</accession>
<keyword evidence="2" id="KW-1185">Reference proteome</keyword>
<sequence length="91" mass="9855">MDVQGGRPHSFSLPLPLAHPLSVEKNGSSHSEGISHFSPLFVRANPRGLADVHGTPCLPLMSHWNMIPPLTKGGRVYWTCLSSDPPALSFN</sequence>
<evidence type="ECO:0000313" key="1">
    <source>
        <dbReference type="EMBL" id="GFT20762.1"/>
    </source>
</evidence>
<dbReference type="AlphaFoldDB" id="A0A8X6NKU6"/>
<comment type="caution">
    <text evidence="1">The sequence shown here is derived from an EMBL/GenBank/DDBJ whole genome shotgun (WGS) entry which is preliminary data.</text>
</comment>
<reference evidence="1" key="1">
    <citation type="submission" date="2020-08" db="EMBL/GenBank/DDBJ databases">
        <title>Multicomponent nature underlies the extraordinary mechanical properties of spider dragline silk.</title>
        <authorList>
            <person name="Kono N."/>
            <person name="Nakamura H."/>
            <person name="Mori M."/>
            <person name="Yoshida Y."/>
            <person name="Ohtoshi R."/>
            <person name="Malay A.D."/>
            <person name="Moran D.A.P."/>
            <person name="Tomita M."/>
            <person name="Numata K."/>
            <person name="Arakawa K."/>
        </authorList>
    </citation>
    <scope>NUCLEOTIDE SEQUENCE</scope>
</reference>
<organism evidence="1 2">
    <name type="scientific">Nephila pilipes</name>
    <name type="common">Giant wood spider</name>
    <name type="synonym">Nephila maculata</name>
    <dbReference type="NCBI Taxonomy" id="299642"/>
    <lineage>
        <taxon>Eukaryota</taxon>
        <taxon>Metazoa</taxon>
        <taxon>Ecdysozoa</taxon>
        <taxon>Arthropoda</taxon>
        <taxon>Chelicerata</taxon>
        <taxon>Arachnida</taxon>
        <taxon>Araneae</taxon>
        <taxon>Araneomorphae</taxon>
        <taxon>Entelegynae</taxon>
        <taxon>Araneoidea</taxon>
        <taxon>Nephilidae</taxon>
        <taxon>Nephila</taxon>
    </lineage>
</organism>
<gene>
    <name evidence="1" type="ORF">NPIL_210331</name>
</gene>
<name>A0A8X6NKU6_NEPPI</name>
<protein>
    <submittedName>
        <fullName evidence="1">Uncharacterized protein</fullName>
    </submittedName>
</protein>
<proteinExistence type="predicted"/>
<dbReference type="Proteomes" id="UP000887013">
    <property type="component" value="Unassembled WGS sequence"/>
</dbReference>
<dbReference type="EMBL" id="BMAW01010846">
    <property type="protein sequence ID" value="GFT20762.1"/>
    <property type="molecule type" value="Genomic_DNA"/>
</dbReference>
<evidence type="ECO:0000313" key="2">
    <source>
        <dbReference type="Proteomes" id="UP000887013"/>
    </source>
</evidence>